<feature type="transmembrane region" description="Helical" evidence="6">
    <location>
        <begin position="12"/>
        <end position="29"/>
    </location>
</feature>
<feature type="transmembrane region" description="Helical" evidence="6">
    <location>
        <begin position="107"/>
        <end position="127"/>
    </location>
</feature>
<feature type="transmembrane region" description="Helical" evidence="6">
    <location>
        <begin position="49"/>
        <end position="74"/>
    </location>
</feature>
<evidence type="ECO:0000313" key="7">
    <source>
        <dbReference type="EMBL" id="KSU86628.1"/>
    </source>
</evidence>
<keyword evidence="8" id="KW-1185">Reference proteome</keyword>
<keyword evidence="2" id="KW-1003">Cell membrane</keyword>
<dbReference type="GO" id="GO:0005886">
    <property type="term" value="C:plasma membrane"/>
    <property type="evidence" value="ECO:0007669"/>
    <property type="project" value="UniProtKB-SubCell"/>
</dbReference>
<evidence type="ECO:0000256" key="1">
    <source>
        <dbReference type="ARBA" id="ARBA00004651"/>
    </source>
</evidence>
<evidence type="ECO:0000256" key="2">
    <source>
        <dbReference type="ARBA" id="ARBA00022475"/>
    </source>
</evidence>
<dbReference type="PANTHER" id="PTHR33545">
    <property type="entry name" value="UPF0750 MEMBRANE PROTEIN YITT-RELATED"/>
    <property type="match status" value="1"/>
</dbReference>
<name>A0A0V8JHU1_9BACI</name>
<keyword evidence="4 6" id="KW-1133">Transmembrane helix</keyword>
<evidence type="ECO:0000313" key="8">
    <source>
        <dbReference type="Proteomes" id="UP000053681"/>
    </source>
</evidence>
<evidence type="ECO:0000256" key="3">
    <source>
        <dbReference type="ARBA" id="ARBA00022692"/>
    </source>
</evidence>
<evidence type="ECO:0000256" key="6">
    <source>
        <dbReference type="SAM" id="Phobius"/>
    </source>
</evidence>
<feature type="transmembrane region" description="Helical" evidence="6">
    <location>
        <begin position="164"/>
        <end position="191"/>
    </location>
</feature>
<feature type="transmembrane region" description="Helical" evidence="6">
    <location>
        <begin position="139"/>
        <end position="158"/>
    </location>
</feature>
<gene>
    <name evidence="7" type="ORF">AS180_17550</name>
</gene>
<comment type="caution">
    <text evidence="7">The sequence shown here is derived from an EMBL/GenBank/DDBJ whole genome shotgun (WGS) entry which is preliminary data.</text>
</comment>
<sequence length="200" mass="22163">MNNFLYRVRTIFTRAIVIFCGSLLIGLGLNGFIAPHHLLDGGLIGLGLVIYYMIGLPIGISILLVNIPVFIYAFFYHRKHFFYGSIGLLFSFFMTEKLNVIGGSMEIPLLFSSIIGGVLTGMGIGLMLRYEVSSDGLDLIALIISAKWPINIGLVIFLSDSLIMLIGLHIVGFTAFCYSMIVIMMSSFMIITFTSKKWIP</sequence>
<accession>A0A0V8JHU1</accession>
<organism evidence="7 8">
    <name type="scientific">Priestia veravalensis</name>
    <dbReference type="NCBI Taxonomy" id="1414648"/>
    <lineage>
        <taxon>Bacteria</taxon>
        <taxon>Bacillati</taxon>
        <taxon>Bacillota</taxon>
        <taxon>Bacilli</taxon>
        <taxon>Bacillales</taxon>
        <taxon>Bacillaceae</taxon>
        <taxon>Priestia</taxon>
    </lineage>
</organism>
<evidence type="ECO:0000256" key="5">
    <source>
        <dbReference type="ARBA" id="ARBA00023136"/>
    </source>
</evidence>
<comment type="subcellular location">
    <subcellularLocation>
        <location evidence="1">Cell membrane</location>
        <topology evidence="1">Multi-pass membrane protein</topology>
    </subcellularLocation>
</comment>
<protein>
    <recommendedName>
        <fullName evidence="9">YitT family protein</fullName>
    </recommendedName>
</protein>
<keyword evidence="3 6" id="KW-0812">Transmembrane</keyword>
<keyword evidence="5 6" id="KW-0472">Membrane</keyword>
<proteinExistence type="predicted"/>
<dbReference type="EMBL" id="LNQP01000074">
    <property type="protein sequence ID" value="KSU86628.1"/>
    <property type="molecule type" value="Genomic_DNA"/>
</dbReference>
<dbReference type="AlphaFoldDB" id="A0A0V8JHU1"/>
<evidence type="ECO:0000256" key="4">
    <source>
        <dbReference type="ARBA" id="ARBA00022989"/>
    </source>
</evidence>
<feature type="transmembrane region" description="Helical" evidence="6">
    <location>
        <begin position="81"/>
        <end position="101"/>
    </location>
</feature>
<dbReference type="Proteomes" id="UP000053681">
    <property type="component" value="Unassembled WGS sequence"/>
</dbReference>
<dbReference type="InterPro" id="IPR003740">
    <property type="entry name" value="YitT"/>
</dbReference>
<dbReference type="PANTHER" id="PTHR33545:SF5">
    <property type="entry name" value="UPF0750 MEMBRANE PROTEIN YITT"/>
    <property type="match status" value="1"/>
</dbReference>
<dbReference type="InterPro" id="IPR051461">
    <property type="entry name" value="UPF0750_membrane"/>
</dbReference>
<dbReference type="Pfam" id="PF02588">
    <property type="entry name" value="YitT_membrane"/>
    <property type="match status" value="1"/>
</dbReference>
<reference evidence="7 8" key="1">
    <citation type="submission" date="2015-11" db="EMBL/GenBank/DDBJ databases">
        <title>Bacillus caseinolyticus sp nov.</title>
        <authorList>
            <person name="Dastager S.G."/>
            <person name="Mawlankar R."/>
        </authorList>
    </citation>
    <scope>NUCLEOTIDE SEQUENCE [LARGE SCALE GENOMIC DNA]</scope>
    <source>
        <strain evidence="7 8">SGD-V-76</strain>
    </source>
</reference>
<evidence type="ECO:0008006" key="9">
    <source>
        <dbReference type="Google" id="ProtNLM"/>
    </source>
</evidence>